<reference evidence="4 5" key="1">
    <citation type="submission" date="2020-10" db="EMBL/GenBank/DDBJ databases">
        <title>Phylogeny of dyella-like bacteria.</title>
        <authorList>
            <person name="Fu J."/>
        </authorList>
    </citation>
    <scope>NUCLEOTIDE SEQUENCE [LARGE SCALE GENOMIC DNA]</scope>
    <source>
        <strain evidence="4 5">Gsoil3046</strain>
    </source>
</reference>
<feature type="transmembrane region" description="Helical" evidence="3">
    <location>
        <begin position="157"/>
        <end position="179"/>
    </location>
</feature>
<gene>
    <name evidence="4" type="ORF">ISP17_04615</name>
</gene>
<evidence type="ECO:0000313" key="4">
    <source>
        <dbReference type="EMBL" id="MFK2903236.1"/>
    </source>
</evidence>
<evidence type="ECO:0000313" key="5">
    <source>
        <dbReference type="Proteomes" id="UP001620460"/>
    </source>
</evidence>
<evidence type="ECO:0000256" key="2">
    <source>
        <dbReference type="ARBA" id="ARBA00022803"/>
    </source>
</evidence>
<dbReference type="EMBL" id="JADIKM010000001">
    <property type="protein sequence ID" value="MFK2903236.1"/>
    <property type="molecule type" value="Genomic_DNA"/>
</dbReference>
<dbReference type="PANTHER" id="PTHR44227">
    <property type="match status" value="1"/>
</dbReference>
<proteinExistence type="predicted"/>
<keyword evidence="3" id="KW-0472">Membrane</keyword>
<dbReference type="Proteomes" id="UP001620460">
    <property type="component" value="Unassembled WGS sequence"/>
</dbReference>
<feature type="transmembrane region" description="Helical" evidence="3">
    <location>
        <begin position="248"/>
        <end position="264"/>
    </location>
</feature>
<keyword evidence="5" id="KW-1185">Reference proteome</keyword>
<evidence type="ECO:0008006" key="6">
    <source>
        <dbReference type="Google" id="ProtNLM"/>
    </source>
</evidence>
<evidence type="ECO:0000256" key="1">
    <source>
        <dbReference type="ARBA" id="ARBA00022737"/>
    </source>
</evidence>
<sequence>MRSRQWWMIGAALLMTAAVYLPGLSGSWLFDDFPNIVDNQGVQPSEVSVSSVVRAALSSPSSEFRRPLASLSFVANYLGTGLRPYAWKATNLVIHLLNGWLVFLLSRQLLQATSRRTVNLPVATNPVGAASTAMLPAEYPSEGIAAEAAPTSGRAGVVATLIAACWMLLPINLTAVLYVVQRMESMANLFVLAGLIGYVEGRRRMLGMTVSAGEAAPPSARRPGGFVLCLLSITVPTAVGILAKETAVMLPLYAALIEWIVFGFRPPAMAKAPLSAARRDHRLIALFVLVLVLPMVAGLGWLLPGLLGHEAWAARDFTLATRLLSEARVIVDYIVWTVLPTPGALSFYHDDFHVSTGLLSPWTTLASIALLAGLIALMLRLRRRRPLVALGIALFLGCQLLTGTILPLELIYEHRNYFASFGLMLAIVPLLAALPRKRAPAARSPETVAVGEFAPSVRSFKTNGTAHGHGMREVSQALPLATVRYVALAGLMLYGTSLTAVTAYAWGDPLRLAQSLAARAPQSPRAQYELGRNYIIKSHYDPNSPYTRMAYAPLERAAKLPDSSILPQQALIFMNSRMHLPLKDAWWDSMIAKLKAHKPGVQDESSLVALTQCANERNCELPQGRMVEAFTAALSHPEPSARLLATYGDYAWNTLGNHALGEGMTEEAVKSSPDEPAYRITLIRMLAAQGEVQRALEALHQLELLNIGGRLNTSLEELRALPGLR</sequence>
<feature type="transmembrane region" description="Helical" evidence="3">
    <location>
        <begin position="417"/>
        <end position="434"/>
    </location>
</feature>
<evidence type="ECO:0000256" key="3">
    <source>
        <dbReference type="SAM" id="Phobius"/>
    </source>
</evidence>
<comment type="caution">
    <text evidence="4">The sequence shown here is derived from an EMBL/GenBank/DDBJ whole genome shotgun (WGS) entry which is preliminary data.</text>
</comment>
<feature type="transmembrane region" description="Helical" evidence="3">
    <location>
        <begin position="359"/>
        <end position="379"/>
    </location>
</feature>
<feature type="transmembrane region" description="Helical" evidence="3">
    <location>
        <begin position="386"/>
        <end position="405"/>
    </location>
</feature>
<keyword evidence="2" id="KW-0802">TPR repeat</keyword>
<feature type="transmembrane region" description="Helical" evidence="3">
    <location>
        <begin position="7"/>
        <end position="30"/>
    </location>
</feature>
<dbReference type="InterPro" id="IPR052346">
    <property type="entry name" value="O-mannosyl-transferase_TMTC"/>
</dbReference>
<accession>A0ABW8JSM2</accession>
<organism evidence="4 5">
    <name type="scientific">Dyella ginsengisoli</name>
    <dbReference type="NCBI Taxonomy" id="363848"/>
    <lineage>
        <taxon>Bacteria</taxon>
        <taxon>Pseudomonadati</taxon>
        <taxon>Pseudomonadota</taxon>
        <taxon>Gammaproteobacteria</taxon>
        <taxon>Lysobacterales</taxon>
        <taxon>Rhodanobacteraceae</taxon>
        <taxon>Dyella</taxon>
    </lineage>
</organism>
<name>A0ABW8JSM2_9GAMM</name>
<dbReference type="PANTHER" id="PTHR44227:SF3">
    <property type="entry name" value="PROTEIN O-MANNOSYL-TRANSFERASE TMTC4"/>
    <property type="match status" value="1"/>
</dbReference>
<keyword evidence="1" id="KW-0677">Repeat</keyword>
<keyword evidence="3" id="KW-1133">Transmembrane helix</keyword>
<feature type="transmembrane region" description="Helical" evidence="3">
    <location>
        <begin position="284"/>
        <end position="303"/>
    </location>
</feature>
<keyword evidence="3" id="KW-0812">Transmembrane</keyword>
<protein>
    <recommendedName>
        <fullName evidence="6">Tetratricopeptide repeat protein</fullName>
    </recommendedName>
</protein>
<feature type="transmembrane region" description="Helical" evidence="3">
    <location>
        <begin position="222"/>
        <end position="242"/>
    </location>
</feature>
<feature type="transmembrane region" description="Helical" evidence="3">
    <location>
        <begin position="485"/>
        <end position="506"/>
    </location>
</feature>